<evidence type="ECO:0000256" key="1">
    <source>
        <dbReference type="SAM" id="MobiDB-lite"/>
    </source>
</evidence>
<gene>
    <name evidence="3" type="ORF">MICPUN_103899</name>
</gene>
<protein>
    <recommendedName>
        <fullName evidence="2">SIS domain-containing protein</fullName>
    </recommendedName>
</protein>
<dbReference type="GO" id="GO:0097367">
    <property type="term" value="F:carbohydrate derivative binding"/>
    <property type="evidence" value="ECO:0007669"/>
    <property type="project" value="InterPro"/>
</dbReference>
<feature type="region of interest" description="Disordered" evidence="1">
    <location>
        <begin position="522"/>
        <end position="552"/>
    </location>
</feature>
<evidence type="ECO:0000313" key="4">
    <source>
        <dbReference type="Proteomes" id="UP000002009"/>
    </source>
</evidence>
<feature type="region of interest" description="Disordered" evidence="1">
    <location>
        <begin position="340"/>
        <end position="361"/>
    </location>
</feature>
<dbReference type="RefSeq" id="XP_002505584.1">
    <property type="nucleotide sequence ID" value="XM_002505538.1"/>
</dbReference>
<feature type="compositionally biased region" description="Basic and acidic residues" evidence="1">
    <location>
        <begin position="119"/>
        <end position="142"/>
    </location>
</feature>
<evidence type="ECO:0000259" key="2">
    <source>
        <dbReference type="Pfam" id="PF22645"/>
    </source>
</evidence>
<dbReference type="PANTHER" id="PTHR10088:SF4">
    <property type="entry name" value="GLUCOKINASE REGULATORY PROTEIN"/>
    <property type="match status" value="1"/>
</dbReference>
<dbReference type="AlphaFoldDB" id="C1EFE6"/>
<dbReference type="EMBL" id="CP001331">
    <property type="protein sequence ID" value="ACO66842.1"/>
    <property type="molecule type" value="Genomic_DNA"/>
</dbReference>
<dbReference type="GO" id="GO:0046348">
    <property type="term" value="P:amino sugar catabolic process"/>
    <property type="evidence" value="ECO:0007669"/>
    <property type="project" value="TreeGrafter"/>
</dbReference>
<dbReference type="GO" id="GO:0016803">
    <property type="term" value="F:ether hydrolase activity"/>
    <property type="evidence" value="ECO:0007669"/>
    <property type="project" value="TreeGrafter"/>
</dbReference>
<keyword evidence="4" id="KW-1185">Reference proteome</keyword>
<dbReference type="Gene3D" id="3.40.50.10490">
    <property type="entry name" value="Glucose-6-phosphate isomerase like protein, domain 1"/>
    <property type="match status" value="2"/>
</dbReference>
<feature type="region of interest" description="Disordered" evidence="1">
    <location>
        <begin position="455"/>
        <end position="479"/>
    </location>
</feature>
<dbReference type="GO" id="GO:0016835">
    <property type="term" value="F:carbon-oxygen lyase activity"/>
    <property type="evidence" value="ECO:0007669"/>
    <property type="project" value="TreeGrafter"/>
</dbReference>
<dbReference type="InterPro" id="IPR001347">
    <property type="entry name" value="SIS_dom"/>
</dbReference>
<name>C1EFE6_MICCC</name>
<feature type="domain" description="SIS" evidence="2">
    <location>
        <begin position="204"/>
        <end position="305"/>
    </location>
</feature>
<dbReference type="InParanoid" id="C1EFE6"/>
<organism evidence="3 4">
    <name type="scientific">Micromonas commoda (strain RCC299 / NOUM17 / CCMP2709)</name>
    <name type="common">Picoplanktonic green alga</name>
    <dbReference type="NCBI Taxonomy" id="296587"/>
    <lineage>
        <taxon>Eukaryota</taxon>
        <taxon>Viridiplantae</taxon>
        <taxon>Chlorophyta</taxon>
        <taxon>Mamiellophyceae</taxon>
        <taxon>Mamiellales</taxon>
        <taxon>Mamiellaceae</taxon>
        <taxon>Micromonas</taxon>
    </lineage>
</organism>
<dbReference type="GeneID" id="8248744"/>
<dbReference type="InterPro" id="IPR040190">
    <property type="entry name" value="MURQ/GCKR"/>
</dbReference>
<dbReference type="GO" id="GO:0009254">
    <property type="term" value="P:peptidoglycan turnover"/>
    <property type="evidence" value="ECO:0007669"/>
    <property type="project" value="TreeGrafter"/>
</dbReference>
<sequence>MGATADDVPATERVCKHAVDIESLDARGILAALGASDKELYASESTCAQPALSHPKILNDVGECADVVSELLRRSLEDAKATIAAREPAAADGGVKPSDADGEIRPATMAENDANSTGDETRLDEFDFDRFASKEGAARATEEAPTTADPRPRTDPPEGGRRADDDANDDDDAMELLDAMLKEEDGEDGEDVTLPPAPDVPPTAAVFVVGCGYAGRVAFLAATHANHVAVMRGFQPIFHPILPGGTSQLCDVGAPETAEDDHRAAIDDFDAALARAGGDTIVDAAIVGVAHGFRERYVASAVDRAMRDPKRRFSVFLVGYCAGKHASDEGPGSVARAAVEGGATGEPGGPPPGTPHGAPPTFRDVVWRLEPDLGGLLTEHPWNISPFKDGYGPIDAAEGKWERRMPMRVRKRKIINPVVGAECVHACDALKCGTATKIILDAAFSTGILMAEDDEREREWENVDPKDADADPDADPANLVERPGPYPIAWEASECALEMVATYLMSASGVTQHFYRSALGKSKSTSTSKSKSKKEDALTEEGDERGEDEAKSSFDAGVVSVVERAASAVASGGSVHFVGHGGVGAMALIAVPDAITAFGAAQRDFHAHLGTKGGWGALDPAFDDEHGGGSPRPPPGGAREISREHFVDATLPKLRANDLVVQLAAGHTPCAVVMTNDLTYHDVAERFPSAGIAAVRWPEVAEAAKARGVGVAVVVAPGYECAQLCPPAPERSVLRAVWCARLAEVHVKHAIDAIVAGCGVLLGRTSHGGMPICSLVQNERTLARATRVVAVAAGCGEDRAKMAVVRSVLGDEFDPRPGGDRVPRAEVLCKRARAAAAAEGAGVVPVAVLLAGEVCATAAEAREAVTEAASDGGGCVTGGGVRGVLSRYSR</sequence>
<proteinExistence type="predicted"/>
<dbReference type="STRING" id="296587.C1EFE6"/>
<reference evidence="3 4" key="1">
    <citation type="journal article" date="2009" name="Science">
        <title>Green evolution and dynamic adaptations revealed by genomes of the marine picoeukaryotes Micromonas.</title>
        <authorList>
            <person name="Worden A.Z."/>
            <person name="Lee J.H."/>
            <person name="Mock T."/>
            <person name="Rouze P."/>
            <person name="Simmons M.P."/>
            <person name="Aerts A.L."/>
            <person name="Allen A.E."/>
            <person name="Cuvelier M.L."/>
            <person name="Derelle E."/>
            <person name="Everett M.V."/>
            <person name="Foulon E."/>
            <person name="Grimwood J."/>
            <person name="Gundlach H."/>
            <person name="Henrissat B."/>
            <person name="Napoli C."/>
            <person name="McDonald S.M."/>
            <person name="Parker M.S."/>
            <person name="Rombauts S."/>
            <person name="Salamov A."/>
            <person name="Von Dassow P."/>
            <person name="Badger J.H."/>
            <person name="Coutinho P.M."/>
            <person name="Demir E."/>
            <person name="Dubchak I."/>
            <person name="Gentemann C."/>
            <person name="Eikrem W."/>
            <person name="Gready J.E."/>
            <person name="John U."/>
            <person name="Lanier W."/>
            <person name="Lindquist E.A."/>
            <person name="Lucas S."/>
            <person name="Mayer K.F."/>
            <person name="Moreau H."/>
            <person name="Not F."/>
            <person name="Otillar R."/>
            <person name="Panaud O."/>
            <person name="Pangilinan J."/>
            <person name="Paulsen I."/>
            <person name="Piegu B."/>
            <person name="Poliakov A."/>
            <person name="Robbens S."/>
            <person name="Schmutz J."/>
            <person name="Toulza E."/>
            <person name="Wyss T."/>
            <person name="Zelensky A."/>
            <person name="Zhou K."/>
            <person name="Armbrust E.V."/>
            <person name="Bhattacharya D."/>
            <person name="Goodenough U.W."/>
            <person name="Van de Peer Y."/>
            <person name="Grigoriev I.V."/>
        </authorList>
    </citation>
    <scope>NUCLEOTIDE SEQUENCE [LARGE SCALE GENOMIC DNA]</scope>
    <source>
        <strain evidence="4">RCC299 / NOUM17</strain>
    </source>
</reference>
<accession>C1EFE6</accession>
<evidence type="ECO:0000313" key="3">
    <source>
        <dbReference type="EMBL" id="ACO66842.1"/>
    </source>
</evidence>
<feature type="compositionally biased region" description="Pro residues" evidence="1">
    <location>
        <begin position="348"/>
        <end position="358"/>
    </location>
</feature>
<feature type="compositionally biased region" description="Basic and acidic residues" evidence="1">
    <location>
        <begin position="457"/>
        <end position="469"/>
    </location>
</feature>
<dbReference type="Proteomes" id="UP000002009">
    <property type="component" value="Chromosome 13"/>
</dbReference>
<feature type="compositionally biased region" description="Acidic residues" evidence="1">
    <location>
        <begin position="538"/>
        <end position="547"/>
    </location>
</feature>
<dbReference type="KEGG" id="mis:MICPUN_103899"/>
<dbReference type="Pfam" id="PF22645">
    <property type="entry name" value="GKRP_SIS_N"/>
    <property type="match status" value="1"/>
</dbReference>
<dbReference type="PANTHER" id="PTHR10088">
    <property type="entry name" value="GLUCOKINASE REGULATORY PROTEIN"/>
    <property type="match status" value="1"/>
</dbReference>
<feature type="compositionally biased region" description="Basic and acidic residues" evidence="1">
    <location>
        <begin position="150"/>
        <end position="165"/>
    </location>
</feature>
<feature type="region of interest" description="Disordered" evidence="1">
    <location>
        <begin position="84"/>
        <end position="170"/>
    </location>
</feature>